<sequence>MLRIVRLGITALAALLLWLVAVACAPAAWADSVLLLPLYLVLAFGAYLFLQLIYGVVTFRTVPEEYESLKIAAPGAEPGADYATGTVVELTGGRAELDSILASAAGRKQAVLLQLSAQWCGPCRAMGPVVARLAAQHAGRLVAVKADIEAGAANRGLASELGVASLPTFQLFVDRRAQGSVRGANQAGLSDLVDRGLQLAGGAGDARPPLELAAALAAALREVKAGSTPDQFLEASRTLLRFLDNILAHPAEAKYRRVKVNNAAFAAKVGGRLGKENWGDFDRVEKGIDVEAFTLGGRPGGIQAMKAVGFVERSEAAEQVLVMDTVPASLAAVRALLVAAMPPRTGVGHFHRAGRAKPFSFECGCGSARREEEAAARLMAKALAAMLSGQGPQPGDSGDNPPSNA</sequence>
<dbReference type="Pfam" id="PF00085">
    <property type="entry name" value="Thioredoxin"/>
    <property type="match status" value="1"/>
</dbReference>
<dbReference type="CDD" id="cd09212">
    <property type="entry name" value="PUB"/>
    <property type="match status" value="1"/>
</dbReference>
<keyword evidence="7 11" id="KW-1133">Transmembrane helix</keyword>
<dbReference type="InterPro" id="IPR013174">
    <property type="entry name" value="DPM3"/>
</dbReference>
<dbReference type="SUPFAM" id="SSF143503">
    <property type="entry name" value="PUG domain-like"/>
    <property type="match status" value="1"/>
</dbReference>
<dbReference type="EMBL" id="JASFZW010000005">
    <property type="protein sequence ID" value="KAK2078127.1"/>
    <property type="molecule type" value="Genomic_DNA"/>
</dbReference>
<evidence type="ECO:0000256" key="2">
    <source>
        <dbReference type="ARBA" id="ARBA00010430"/>
    </source>
</evidence>
<feature type="transmembrane region" description="Helical" evidence="11">
    <location>
        <begin position="40"/>
        <end position="62"/>
    </location>
</feature>
<accession>A0AAD9IKZ6</accession>
<dbReference type="Pfam" id="PF09409">
    <property type="entry name" value="PUB"/>
    <property type="match status" value="1"/>
</dbReference>
<dbReference type="CDD" id="cd02947">
    <property type="entry name" value="TRX_family"/>
    <property type="match status" value="1"/>
</dbReference>
<evidence type="ECO:0000256" key="11">
    <source>
        <dbReference type="SAM" id="Phobius"/>
    </source>
</evidence>
<evidence type="ECO:0000256" key="3">
    <source>
        <dbReference type="ARBA" id="ARBA00022448"/>
    </source>
</evidence>
<dbReference type="AlphaFoldDB" id="A0AAD9IKZ6"/>
<evidence type="ECO:0000256" key="1">
    <source>
        <dbReference type="ARBA" id="ARBA00004477"/>
    </source>
</evidence>
<dbReference type="PANTHER" id="PTHR45663:SF11">
    <property type="entry name" value="GEO12009P1"/>
    <property type="match status" value="1"/>
</dbReference>
<evidence type="ECO:0000256" key="5">
    <source>
        <dbReference type="ARBA" id="ARBA00022824"/>
    </source>
</evidence>
<comment type="similarity">
    <text evidence="2">Belongs to the DPM3 family.</text>
</comment>
<keyword evidence="4 11" id="KW-0812">Transmembrane</keyword>
<protein>
    <recommendedName>
        <fullName evidence="12">Thioredoxin domain-containing protein</fullName>
    </recommendedName>
</protein>
<dbReference type="Gene3D" id="1.20.58.2190">
    <property type="match status" value="1"/>
</dbReference>
<evidence type="ECO:0000259" key="12">
    <source>
        <dbReference type="PROSITE" id="PS51352"/>
    </source>
</evidence>
<dbReference type="PROSITE" id="PS51352">
    <property type="entry name" value="THIOREDOXIN_2"/>
    <property type="match status" value="1"/>
</dbReference>
<evidence type="ECO:0000256" key="10">
    <source>
        <dbReference type="SAM" id="MobiDB-lite"/>
    </source>
</evidence>
<keyword evidence="8 11" id="KW-0472">Membrane</keyword>
<feature type="domain" description="Thioredoxin" evidence="12">
    <location>
        <begin position="69"/>
        <end position="221"/>
    </location>
</feature>
<name>A0AAD9IKZ6_PROWI</name>
<dbReference type="Proteomes" id="UP001255856">
    <property type="component" value="Unassembled WGS sequence"/>
</dbReference>
<keyword evidence="6" id="KW-0249">Electron transport</keyword>
<dbReference type="GO" id="GO:0015035">
    <property type="term" value="F:protein-disulfide reductase activity"/>
    <property type="evidence" value="ECO:0007669"/>
    <property type="project" value="TreeGrafter"/>
</dbReference>
<proteinExistence type="inferred from homology"/>
<evidence type="ECO:0000313" key="14">
    <source>
        <dbReference type="Proteomes" id="UP001255856"/>
    </source>
</evidence>
<keyword evidence="9" id="KW-1015">Disulfide bond</keyword>
<evidence type="ECO:0000256" key="7">
    <source>
        <dbReference type="ARBA" id="ARBA00022989"/>
    </source>
</evidence>
<reference evidence="13" key="1">
    <citation type="submission" date="2021-01" db="EMBL/GenBank/DDBJ databases">
        <authorList>
            <person name="Eckstrom K.M.E."/>
        </authorList>
    </citation>
    <scope>NUCLEOTIDE SEQUENCE</scope>
    <source>
        <strain evidence="13">UVCC 0001</strain>
    </source>
</reference>
<evidence type="ECO:0000256" key="9">
    <source>
        <dbReference type="ARBA" id="ARBA00023157"/>
    </source>
</evidence>
<evidence type="ECO:0000256" key="4">
    <source>
        <dbReference type="ARBA" id="ARBA00022692"/>
    </source>
</evidence>
<dbReference type="InterPro" id="IPR036249">
    <property type="entry name" value="Thioredoxin-like_sf"/>
</dbReference>
<comment type="subcellular location">
    <subcellularLocation>
        <location evidence="1">Endoplasmic reticulum membrane</location>
        <topology evidence="1">Multi-pass membrane protein</topology>
    </subcellularLocation>
</comment>
<dbReference type="PROSITE" id="PS51257">
    <property type="entry name" value="PROKAR_LIPOPROTEIN"/>
    <property type="match status" value="1"/>
</dbReference>
<organism evidence="13 14">
    <name type="scientific">Prototheca wickerhamii</name>
    <dbReference type="NCBI Taxonomy" id="3111"/>
    <lineage>
        <taxon>Eukaryota</taxon>
        <taxon>Viridiplantae</taxon>
        <taxon>Chlorophyta</taxon>
        <taxon>core chlorophytes</taxon>
        <taxon>Trebouxiophyceae</taxon>
        <taxon>Chlorellales</taxon>
        <taxon>Chlorellaceae</taxon>
        <taxon>Prototheca</taxon>
    </lineage>
</organism>
<dbReference type="PANTHER" id="PTHR45663">
    <property type="entry name" value="GEO12009P1"/>
    <property type="match status" value="1"/>
</dbReference>
<dbReference type="InterPro" id="IPR018997">
    <property type="entry name" value="PUB_domain"/>
</dbReference>
<comment type="caution">
    <text evidence="13">The sequence shown here is derived from an EMBL/GenBank/DDBJ whole genome shotgun (WGS) entry which is preliminary data.</text>
</comment>
<keyword evidence="3" id="KW-0813">Transport</keyword>
<dbReference type="GO" id="GO:0005789">
    <property type="term" value="C:endoplasmic reticulum membrane"/>
    <property type="evidence" value="ECO:0007669"/>
    <property type="project" value="UniProtKB-SubCell"/>
</dbReference>
<evidence type="ECO:0000313" key="13">
    <source>
        <dbReference type="EMBL" id="KAK2078127.1"/>
    </source>
</evidence>
<evidence type="ECO:0000256" key="6">
    <source>
        <dbReference type="ARBA" id="ARBA00022982"/>
    </source>
</evidence>
<keyword evidence="14" id="KW-1185">Reference proteome</keyword>
<gene>
    <name evidence="13" type="ORF">QBZ16_003995</name>
</gene>
<dbReference type="InterPro" id="IPR017937">
    <property type="entry name" value="Thioredoxin_CS"/>
</dbReference>
<dbReference type="Pfam" id="PF08285">
    <property type="entry name" value="DPM3"/>
    <property type="match status" value="1"/>
</dbReference>
<dbReference type="PROSITE" id="PS00194">
    <property type="entry name" value="THIOREDOXIN_1"/>
    <property type="match status" value="1"/>
</dbReference>
<dbReference type="InterPro" id="IPR036339">
    <property type="entry name" value="PUB-like_dom_sf"/>
</dbReference>
<dbReference type="Gene3D" id="3.40.30.10">
    <property type="entry name" value="Glutaredoxin"/>
    <property type="match status" value="1"/>
</dbReference>
<feature type="region of interest" description="Disordered" evidence="10">
    <location>
        <begin position="386"/>
        <end position="405"/>
    </location>
</feature>
<dbReference type="SUPFAM" id="SSF52833">
    <property type="entry name" value="Thioredoxin-like"/>
    <property type="match status" value="1"/>
</dbReference>
<dbReference type="InterPro" id="IPR013766">
    <property type="entry name" value="Thioredoxin_domain"/>
</dbReference>
<keyword evidence="5" id="KW-0256">Endoplasmic reticulum</keyword>
<evidence type="ECO:0000256" key="8">
    <source>
        <dbReference type="ARBA" id="ARBA00023136"/>
    </source>
</evidence>